<dbReference type="InterPro" id="IPR017968">
    <property type="entry name" value="Acylphosphatase_CS"/>
</dbReference>
<proteinExistence type="inferred from homology"/>
<evidence type="ECO:0000259" key="7">
    <source>
        <dbReference type="PROSITE" id="PS51160"/>
    </source>
</evidence>
<dbReference type="RefSeq" id="WP_006487135.1">
    <property type="nucleotide sequence ID" value="NC_017934.1"/>
</dbReference>
<feature type="active site" evidence="4">
    <location>
        <position position="18"/>
    </location>
</feature>
<evidence type="ECO:0000256" key="1">
    <source>
        <dbReference type="ARBA" id="ARBA00005614"/>
    </source>
</evidence>
<dbReference type="KEGG" id="mpg:Theba_1538"/>
<protein>
    <recommendedName>
        <fullName evidence="2 4">Acylphosphatase</fullName>
        <ecNumber evidence="2 4">3.6.1.7</ecNumber>
    </recommendedName>
</protein>
<dbReference type="AlphaFoldDB" id="I2F5L1"/>
<evidence type="ECO:0000256" key="4">
    <source>
        <dbReference type="PROSITE-ProRule" id="PRU00520"/>
    </source>
</evidence>
<evidence type="ECO:0000256" key="6">
    <source>
        <dbReference type="RuleBase" id="RU004168"/>
    </source>
</evidence>
<dbReference type="InterPro" id="IPR036046">
    <property type="entry name" value="Acylphosphatase-like_dom_sf"/>
</dbReference>
<comment type="similarity">
    <text evidence="1 6">Belongs to the acylphosphatase family.</text>
</comment>
<dbReference type="HOGENOM" id="CLU_141932_2_1_0"/>
<dbReference type="PROSITE" id="PS00150">
    <property type="entry name" value="ACYLPHOSPHATASE_1"/>
    <property type="match status" value="1"/>
</dbReference>
<dbReference type="Pfam" id="PF00708">
    <property type="entry name" value="Acylphosphatase"/>
    <property type="match status" value="1"/>
</dbReference>
<dbReference type="eggNOG" id="COG1254">
    <property type="taxonomic scope" value="Bacteria"/>
</dbReference>
<dbReference type="Proteomes" id="UP000002881">
    <property type="component" value="Chromosome"/>
</dbReference>
<dbReference type="InterPro" id="IPR020456">
    <property type="entry name" value="Acylphosphatase"/>
</dbReference>
<comment type="catalytic activity">
    <reaction evidence="3 4 5">
        <text>an acyl phosphate + H2O = a carboxylate + phosphate + H(+)</text>
        <dbReference type="Rhea" id="RHEA:14965"/>
        <dbReference type="ChEBI" id="CHEBI:15377"/>
        <dbReference type="ChEBI" id="CHEBI:15378"/>
        <dbReference type="ChEBI" id="CHEBI:29067"/>
        <dbReference type="ChEBI" id="CHEBI:43474"/>
        <dbReference type="ChEBI" id="CHEBI:59918"/>
        <dbReference type="EC" id="3.6.1.7"/>
    </reaction>
</comment>
<keyword evidence="9" id="KW-1185">Reference proteome</keyword>
<gene>
    <name evidence="8" type="ORF">Theba_1538</name>
</gene>
<evidence type="ECO:0000256" key="3">
    <source>
        <dbReference type="ARBA" id="ARBA00047645"/>
    </source>
</evidence>
<dbReference type="SUPFAM" id="SSF54975">
    <property type="entry name" value="Acylphosphatase/BLUF domain-like"/>
    <property type="match status" value="1"/>
</dbReference>
<dbReference type="PROSITE" id="PS51160">
    <property type="entry name" value="ACYLPHOSPHATASE_3"/>
    <property type="match status" value="1"/>
</dbReference>
<dbReference type="EC" id="3.6.1.7" evidence="2 4"/>
<dbReference type="InterPro" id="IPR001792">
    <property type="entry name" value="Acylphosphatase-like_dom"/>
</dbReference>
<accession>I2F5L1</accession>
<feature type="active site" evidence="4">
    <location>
        <position position="36"/>
    </location>
</feature>
<dbReference type="PRINTS" id="PR00112">
    <property type="entry name" value="ACYLPHPHTASE"/>
</dbReference>
<evidence type="ECO:0000313" key="9">
    <source>
        <dbReference type="Proteomes" id="UP000002881"/>
    </source>
</evidence>
<name>I2F5L1_9BACT</name>
<evidence type="ECO:0000313" key="8">
    <source>
        <dbReference type="EMBL" id="AFK07214.1"/>
    </source>
</evidence>
<reference evidence="8 9" key="1">
    <citation type="journal article" date="2012" name="Genome Biol. Evol.">
        <title>Genome Sequence of the Mesophilic Thermotogales Bacterium Mesotoga prima MesG1.Ag.4.2 Reveals the Largest Thermotogales Genome To Date.</title>
        <authorList>
            <person name="Zhaxybayeva O."/>
            <person name="Swithers K.S."/>
            <person name="Foght J."/>
            <person name="Green A.G."/>
            <person name="Bruce D."/>
            <person name="Detter C."/>
            <person name="Han S."/>
            <person name="Teshima H."/>
            <person name="Han J."/>
            <person name="Woyke T."/>
            <person name="Pitluck S."/>
            <person name="Nolan M."/>
            <person name="Ivanova N."/>
            <person name="Pati A."/>
            <person name="Land M.L."/>
            <person name="Dlutek M."/>
            <person name="Doolittle W.F."/>
            <person name="Noll K.M."/>
            <person name="Nesbo C.L."/>
        </authorList>
    </citation>
    <scope>NUCLEOTIDE SEQUENCE [LARGE SCALE GENOMIC DNA]</scope>
    <source>
        <strain evidence="9">mesG1.Ag.4.2</strain>
    </source>
</reference>
<dbReference type="PANTHER" id="PTHR47268:SF4">
    <property type="entry name" value="ACYLPHOSPHATASE"/>
    <property type="match status" value="1"/>
</dbReference>
<feature type="domain" description="Acylphosphatase-like" evidence="7">
    <location>
        <begin position="3"/>
        <end position="88"/>
    </location>
</feature>
<evidence type="ECO:0000256" key="2">
    <source>
        <dbReference type="ARBA" id="ARBA00012150"/>
    </source>
</evidence>
<dbReference type="PANTHER" id="PTHR47268">
    <property type="entry name" value="ACYLPHOSPHATASE"/>
    <property type="match status" value="1"/>
</dbReference>
<organism evidence="8 9">
    <name type="scientific">Mesotoga prima MesG1.Ag.4.2</name>
    <dbReference type="NCBI Taxonomy" id="660470"/>
    <lineage>
        <taxon>Bacteria</taxon>
        <taxon>Thermotogati</taxon>
        <taxon>Thermotogota</taxon>
        <taxon>Thermotogae</taxon>
        <taxon>Kosmotogales</taxon>
        <taxon>Kosmotogaceae</taxon>
        <taxon>Mesotoga</taxon>
    </lineage>
</organism>
<keyword evidence="4 5" id="KW-0378">Hydrolase</keyword>
<dbReference type="EMBL" id="CP003532">
    <property type="protein sequence ID" value="AFK07214.1"/>
    <property type="molecule type" value="Genomic_DNA"/>
</dbReference>
<sequence length="88" mass="10162">MRTVRIRVYGRVQGVGFRYYALYTARSLGITGYVRNEPDGSVEIVGSGRDPDIEAFIESIDRGPTYANVTKTEIEELPFMRFEYFEIR</sequence>
<dbReference type="PROSITE" id="PS00151">
    <property type="entry name" value="ACYLPHOSPHATASE_2"/>
    <property type="match status" value="1"/>
</dbReference>
<dbReference type="Gene3D" id="3.30.70.100">
    <property type="match status" value="1"/>
</dbReference>
<dbReference type="STRING" id="660470.Theba_1538"/>
<dbReference type="GeneID" id="87107337"/>
<dbReference type="GO" id="GO:0003998">
    <property type="term" value="F:acylphosphatase activity"/>
    <property type="evidence" value="ECO:0007669"/>
    <property type="project" value="UniProtKB-EC"/>
</dbReference>
<evidence type="ECO:0000256" key="5">
    <source>
        <dbReference type="RuleBase" id="RU000553"/>
    </source>
</evidence>